<evidence type="ECO:0000256" key="2">
    <source>
        <dbReference type="ARBA" id="ARBA00022679"/>
    </source>
</evidence>
<evidence type="ECO:0000256" key="8">
    <source>
        <dbReference type="ARBA" id="ARBA00022842"/>
    </source>
</evidence>
<dbReference type="SMART" id="SM01400">
    <property type="entry name" value="Pribosyltran_N"/>
    <property type="match status" value="1"/>
</dbReference>
<evidence type="ECO:0000256" key="6">
    <source>
        <dbReference type="ARBA" id="ARBA00022777"/>
    </source>
</evidence>
<dbReference type="InterPro" id="IPR005946">
    <property type="entry name" value="Rib-P_diPkinase"/>
</dbReference>
<dbReference type="RefSeq" id="WP_170038654.1">
    <property type="nucleotide sequence ID" value="NZ_JABDTL010000002.1"/>
</dbReference>
<dbReference type="PANTHER" id="PTHR10210:SF41">
    <property type="entry name" value="RIBOSE-PHOSPHATE PYROPHOSPHOKINASE 1, CHLOROPLASTIC"/>
    <property type="match status" value="1"/>
</dbReference>
<name>A0A841H5I2_9BACT</name>
<protein>
    <recommendedName>
        <fullName evidence="1">ribose-phosphate diphosphokinase</fullName>
        <ecNumber evidence="1">2.7.6.1</ecNumber>
    </recommendedName>
</protein>
<keyword evidence="12" id="KW-1185">Reference proteome</keyword>
<dbReference type="GO" id="GO:0002189">
    <property type="term" value="C:ribose phosphate diphosphokinase complex"/>
    <property type="evidence" value="ECO:0007669"/>
    <property type="project" value="TreeGrafter"/>
</dbReference>
<dbReference type="CDD" id="cd06223">
    <property type="entry name" value="PRTases_typeI"/>
    <property type="match status" value="1"/>
</dbReference>
<proteinExistence type="predicted"/>
<dbReference type="EMBL" id="JACHIA010000022">
    <property type="protein sequence ID" value="MBB6073224.1"/>
    <property type="molecule type" value="Genomic_DNA"/>
</dbReference>
<dbReference type="InterPro" id="IPR000836">
    <property type="entry name" value="PRTase_dom"/>
</dbReference>
<dbReference type="SUPFAM" id="SSF53271">
    <property type="entry name" value="PRTase-like"/>
    <property type="match status" value="1"/>
</dbReference>
<evidence type="ECO:0000313" key="12">
    <source>
        <dbReference type="Proteomes" id="UP000582837"/>
    </source>
</evidence>
<dbReference type="Pfam" id="PF14572">
    <property type="entry name" value="Pribosyl_synth"/>
    <property type="match status" value="1"/>
</dbReference>
<dbReference type="GO" id="GO:0005737">
    <property type="term" value="C:cytoplasm"/>
    <property type="evidence" value="ECO:0007669"/>
    <property type="project" value="TreeGrafter"/>
</dbReference>
<organism evidence="11 12">
    <name type="scientific">Longimicrobium terrae</name>
    <dbReference type="NCBI Taxonomy" id="1639882"/>
    <lineage>
        <taxon>Bacteria</taxon>
        <taxon>Pseudomonadati</taxon>
        <taxon>Gemmatimonadota</taxon>
        <taxon>Longimicrobiia</taxon>
        <taxon>Longimicrobiales</taxon>
        <taxon>Longimicrobiaceae</taxon>
        <taxon>Longimicrobium</taxon>
    </lineage>
</organism>
<gene>
    <name evidence="11" type="ORF">HNQ61_004891</name>
</gene>
<keyword evidence="3" id="KW-0479">Metal-binding</keyword>
<dbReference type="InterPro" id="IPR029099">
    <property type="entry name" value="Pribosyltran_N"/>
</dbReference>
<dbReference type="NCBIfam" id="NF002320">
    <property type="entry name" value="PRK01259.1"/>
    <property type="match status" value="1"/>
</dbReference>
<evidence type="ECO:0000256" key="7">
    <source>
        <dbReference type="ARBA" id="ARBA00022840"/>
    </source>
</evidence>
<dbReference type="GO" id="GO:0016301">
    <property type="term" value="F:kinase activity"/>
    <property type="evidence" value="ECO:0007669"/>
    <property type="project" value="UniProtKB-KW"/>
</dbReference>
<dbReference type="InterPro" id="IPR029057">
    <property type="entry name" value="PRTase-like"/>
</dbReference>
<dbReference type="Gene3D" id="3.40.50.2020">
    <property type="match status" value="2"/>
</dbReference>
<evidence type="ECO:0000256" key="4">
    <source>
        <dbReference type="ARBA" id="ARBA00022727"/>
    </source>
</evidence>
<dbReference type="GO" id="GO:0000287">
    <property type="term" value="F:magnesium ion binding"/>
    <property type="evidence" value="ECO:0007669"/>
    <property type="project" value="InterPro"/>
</dbReference>
<evidence type="ECO:0000313" key="11">
    <source>
        <dbReference type="EMBL" id="MBB6073224.1"/>
    </source>
</evidence>
<dbReference type="NCBIfam" id="TIGR01251">
    <property type="entry name" value="ribP_PPkin"/>
    <property type="match status" value="1"/>
</dbReference>
<dbReference type="AlphaFoldDB" id="A0A841H5I2"/>
<comment type="caution">
    <text evidence="11">The sequence shown here is derived from an EMBL/GenBank/DDBJ whole genome shotgun (WGS) entry which is preliminary data.</text>
</comment>
<dbReference type="GO" id="GO:0006015">
    <property type="term" value="P:5-phosphoribose 1-diphosphate biosynthetic process"/>
    <property type="evidence" value="ECO:0007669"/>
    <property type="project" value="TreeGrafter"/>
</dbReference>
<evidence type="ECO:0000256" key="5">
    <source>
        <dbReference type="ARBA" id="ARBA00022741"/>
    </source>
</evidence>
<keyword evidence="8" id="KW-0460">Magnesium</keyword>
<dbReference type="GO" id="GO:0004749">
    <property type="term" value="F:ribose phosphate diphosphokinase activity"/>
    <property type="evidence" value="ECO:0007669"/>
    <property type="project" value="UniProtKB-EC"/>
</dbReference>
<evidence type="ECO:0000256" key="3">
    <source>
        <dbReference type="ARBA" id="ARBA00022723"/>
    </source>
</evidence>
<evidence type="ECO:0000259" key="10">
    <source>
        <dbReference type="Pfam" id="PF13793"/>
    </source>
</evidence>
<keyword evidence="4" id="KW-0545">Nucleotide biosynthesis</keyword>
<comment type="catalytic activity">
    <reaction evidence="9">
        <text>D-ribose 5-phosphate + ATP = 5-phospho-alpha-D-ribose 1-diphosphate + AMP + H(+)</text>
        <dbReference type="Rhea" id="RHEA:15609"/>
        <dbReference type="ChEBI" id="CHEBI:15378"/>
        <dbReference type="ChEBI" id="CHEBI:30616"/>
        <dbReference type="ChEBI" id="CHEBI:58017"/>
        <dbReference type="ChEBI" id="CHEBI:78346"/>
        <dbReference type="ChEBI" id="CHEBI:456215"/>
        <dbReference type="EC" id="2.7.6.1"/>
    </reaction>
</comment>
<dbReference type="Proteomes" id="UP000582837">
    <property type="component" value="Unassembled WGS sequence"/>
</dbReference>
<dbReference type="FunFam" id="3.40.50.2020:FF:000007">
    <property type="entry name" value="Ribose-phosphate pyrophosphokinase"/>
    <property type="match status" value="1"/>
</dbReference>
<accession>A0A841H5I2</accession>
<evidence type="ECO:0000256" key="9">
    <source>
        <dbReference type="ARBA" id="ARBA00049535"/>
    </source>
</evidence>
<dbReference type="PANTHER" id="PTHR10210">
    <property type="entry name" value="RIBOSE-PHOSPHATE DIPHOSPHOKINASE FAMILY MEMBER"/>
    <property type="match status" value="1"/>
</dbReference>
<dbReference type="GO" id="GO:0006164">
    <property type="term" value="P:purine nucleotide biosynthetic process"/>
    <property type="evidence" value="ECO:0007669"/>
    <property type="project" value="TreeGrafter"/>
</dbReference>
<evidence type="ECO:0000256" key="1">
    <source>
        <dbReference type="ARBA" id="ARBA00013247"/>
    </source>
</evidence>
<keyword evidence="5" id="KW-0547">Nucleotide-binding</keyword>
<keyword evidence="6 11" id="KW-0418">Kinase</keyword>
<dbReference type="GO" id="GO:0005524">
    <property type="term" value="F:ATP binding"/>
    <property type="evidence" value="ECO:0007669"/>
    <property type="project" value="UniProtKB-KW"/>
</dbReference>
<keyword evidence="2 11" id="KW-0808">Transferase</keyword>
<feature type="domain" description="Ribose-phosphate pyrophosphokinase N-terminal" evidence="10">
    <location>
        <begin position="4"/>
        <end position="120"/>
    </location>
</feature>
<dbReference type="Pfam" id="PF13793">
    <property type="entry name" value="Pribosyltran_N"/>
    <property type="match status" value="1"/>
</dbReference>
<reference evidence="11 12" key="1">
    <citation type="submission" date="2020-08" db="EMBL/GenBank/DDBJ databases">
        <title>Genomic Encyclopedia of Type Strains, Phase IV (KMG-IV): sequencing the most valuable type-strain genomes for metagenomic binning, comparative biology and taxonomic classification.</title>
        <authorList>
            <person name="Goeker M."/>
        </authorList>
    </citation>
    <scope>NUCLEOTIDE SEQUENCE [LARGE SCALE GENOMIC DNA]</scope>
    <source>
        <strain evidence="11 12">DSM 29007</strain>
    </source>
</reference>
<keyword evidence="7" id="KW-0067">ATP-binding</keyword>
<sequence>MAEMILFAGAGNPALARAVAAELGMELGSCRVEQFPDGETSVHLGESVRGKDVYLLQPTCPPVNDNAMQLLIFADAFRRAAAGRIHAVLPYYGYARSDKRTGRREPITASLMALLMREAGIDHVITVDLHTTQIEGFFPGPFDTLTAVPTLCAGLKPELPADTVVVSPDAGRVKLATEYAERLNLPLAVLHKRRESGSETRVTHLVGEVRGRTCLIIDDMISTGGTLVESVTALRDAGASGFLVAATHGLLLDGAIDRLRTAGVTRLCVTDTVPTPADGGGILHVVTVAPLLAGALRRLSSSTSLESLF</sequence>
<dbReference type="EC" id="2.7.6.1" evidence="1"/>